<comment type="caution">
    <text evidence="2">The sequence shown here is derived from an EMBL/GenBank/DDBJ whole genome shotgun (WGS) entry which is preliminary data.</text>
</comment>
<gene>
    <name evidence="2" type="ORF">THAOC_20278</name>
</gene>
<keyword evidence="3" id="KW-1185">Reference proteome</keyword>
<evidence type="ECO:0000256" key="1">
    <source>
        <dbReference type="SAM" id="MobiDB-lite"/>
    </source>
</evidence>
<accession>K0S2M0</accession>
<dbReference type="AlphaFoldDB" id="K0S2M0"/>
<proteinExistence type="predicted"/>
<evidence type="ECO:0000313" key="3">
    <source>
        <dbReference type="Proteomes" id="UP000266841"/>
    </source>
</evidence>
<evidence type="ECO:0000313" key="2">
    <source>
        <dbReference type="EMBL" id="EJK59490.1"/>
    </source>
</evidence>
<feature type="compositionally biased region" description="Basic and acidic residues" evidence="1">
    <location>
        <begin position="125"/>
        <end position="134"/>
    </location>
</feature>
<feature type="region of interest" description="Disordered" evidence="1">
    <location>
        <begin position="104"/>
        <end position="134"/>
    </location>
</feature>
<dbReference type="EMBL" id="AGNL01022823">
    <property type="protein sequence ID" value="EJK59490.1"/>
    <property type="molecule type" value="Genomic_DNA"/>
</dbReference>
<sequence>ARLSFVPAGSDPDSDAGSKTAVSLLGDTDGPAAGFSAGALAVSFPSRIIAAAVSASGSPIVPLSASSLHAFLASKIFNRGYGSRIFRSIPSLVRRVGETGCEVSKLEIRPRPPTTTARPRPQSKLAERPRPDRADAAALAAALPAAAHQRST</sequence>
<organism evidence="2 3">
    <name type="scientific">Thalassiosira oceanica</name>
    <name type="common">Marine diatom</name>
    <dbReference type="NCBI Taxonomy" id="159749"/>
    <lineage>
        <taxon>Eukaryota</taxon>
        <taxon>Sar</taxon>
        <taxon>Stramenopiles</taxon>
        <taxon>Ochrophyta</taxon>
        <taxon>Bacillariophyta</taxon>
        <taxon>Coscinodiscophyceae</taxon>
        <taxon>Thalassiosirophycidae</taxon>
        <taxon>Thalassiosirales</taxon>
        <taxon>Thalassiosiraceae</taxon>
        <taxon>Thalassiosira</taxon>
    </lineage>
</organism>
<name>K0S2M0_THAOC</name>
<feature type="non-terminal residue" evidence="2">
    <location>
        <position position="1"/>
    </location>
</feature>
<feature type="region of interest" description="Disordered" evidence="1">
    <location>
        <begin position="1"/>
        <end position="22"/>
    </location>
</feature>
<dbReference type="Proteomes" id="UP000266841">
    <property type="component" value="Unassembled WGS sequence"/>
</dbReference>
<protein>
    <submittedName>
        <fullName evidence="2">Uncharacterized protein</fullName>
    </submittedName>
</protein>
<reference evidence="2 3" key="1">
    <citation type="journal article" date="2012" name="Genome Biol.">
        <title>Genome and low-iron response of an oceanic diatom adapted to chronic iron limitation.</title>
        <authorList>
            <person name="Lommer M."/>
            <person name="Specht M."/>
            <person name="Roy A.S."/>
            <person name="Kraemer L."/>
            <person name="Andreson R."/>
            <person name="Gutowska M.A."/>
            <person name="Wolf J."/>
            <person name="Bergner S.V."/>
            <person name="Schilhabel M.B."/>
            <person name="Klostermeier U.C."/>
            <person name="Beiko R.G."/>
            <person name="Rosenstiel P."/>
            <person name="Hippler M."/>
            <person name="Laroche J."/>
        </authorList>
    </citation>
    <scope>NUCLEOTIDE SEQUENCE [LARGE SCALE GENOMIC DNA]</scope>
    <source>
        <strain evidence="2 3">CCMP1005</strain>
    </source>
</reference>